<evidence type="ECO:0000313" key="1">
    <source>
        <dbReference type="EMBL" id="MFD1737368.1"/>
    </source>
</evidence>
<dbReference type="PROSITE" id="PS51257">
    <property type="entry name" value="PROKAR_LIPOPROTEIN"/>
    <property type="match status" value="1"/>
</dbReference>
<accession>A0ABW4LTD7</accession>
<evidence type="ECO:0000313" key="2">
    <source>
        <dbReference type="Proteomes" id="UP001597214"/>
    </source>
</evidence>
<proteinExistence type="predicted"/>
<protein>
    <recommendedName>
        <fullName evidence="3">Lipoprotein</fullName>
    </recommendedName>
</protein>
<organism evidence="1 2">
    <name type="scientific">Bacillus salitolerans</name>
    <dbReference type="NCBI Taxonomy" id="1437434"/>
    <lineage>
        <taxon>Bacteria</taxon>
        <taxon>Bacillati</taxon>
        <taxon>Bacillota</taxon>
        <taxon>Bacilli</taxon>
        <taxon>Bacillales</taxon>
        <taxon>Bacillaceae</taxon>
        <taxon>Bacillus</taxon>
    </lineage>
</organism>
<dbReference type="EMBL" id="JBHUEM010000020">
    <property type="protein sequence ID" value="MFD1737368.1"/>
    <property type="molecule type" value="Genomic_DNA"/>
</dbReference>
<dbReference type="Proteomes" id="UP001597214">
    <property type="component" value="Unassembled WGS sequence"/>
</dbReference>
<gene>
    <name evidence="1" type="ORF">ACFSCX_12460</name>
</gene>
<comment type="caution">
    <text evidence="1">The sequence shown here is derived from an EMBL/GenBank/DDBJ whole genome shotgun (WGS) entry which is preliminary data.</text>
</comment>
<reference evidence="2" key="1">
    <citation type="journal article" date="2019" name="Int. J. Syst. Evol. Microbiol.">
        <title>The Global Catalogue of Microorganisms (GCM) 10K type strain sequencing project: providing services to taxonomists for standard genome sequencing and annotation.</title>
        <authorList>
            <consortium name="The Broad Institute Genomics Platform"/>
            <consortium name="The Broad Institute Genome Sequencing Center for Infectious Disease"/>
            <person name="Wu L."/>
            <person name="Ma J."/>
        </authorList>
    </citation>
    <scope>NUCLEOTIDE SEQUENCE [LARGE SCALE GENOMIC DNA]</scope>
    <source>
        <strain evidence="2">CCUG 49339</strain>
    </source>
</reference>
<sequence>MFKILKIIAFVIILLVACEPKPDDVSSDIESKEDENKNGYIEGMPDHIYEDADEKEVLIAPEGTEKLITLEVVDNTEQLPKEKKLNNGKIYHLMCGEFLGTYCFYLPSHYSFMSVDLEDGFQFVDNNDIGLGFHSENYELKDIRNNNYTLAISKSGINIIEEDLLPYIEYIGSHQLLSLRTSSFYVEEHNLEVTILYTNVIEREEVVESLKTIIKVER</sequence>
<name>A0ABW4LTD7_9BACI</name>
<dbReference type="RefSeq" id="WP_377928580.1">
    <property type="nucleotide sequence ID" value="NZ_JBHUEM010000020.1"/>
</dbReference>
<evidence type="ECO:0008006" key="3">
    <source>
        <dbReference type="Google" id="ProtNLM"/>
    </source>
</evidence>
<keyword evidence="2" id="KW-1185">Reference proteome</keyword>